<dbReference type="GO" id="GO:0005524">
    <property type="term" value="F:ATP binding"/>
    <property type="evidence" value="ECO:0007669"/>
    <property type="project" value="UniProtKB-KW"/>
</dbReference>
<sequence>MPSPRRSGRAAVAPAATTMPTDAVVLRGLVRRFGERVVLDDLTLAVPAGASLVVFGPNGAGKSTLLRVLATLLRPHRGVVELLGEALPDRAWAVRSRVGLLTHEPLLYRDLSARENLRFHARLHGVGDDRIEELLEAVKLRVRANDPVHTYSRGMVQRAAVCRAVLHDPEILLLDEPLSNLDPAAIELVEPLIGRASGRTRIVTSHDPAGGLADGDLALGLRRGKQVLLRPAAEVSVDEIGELYR</sequence>
<keyword evidence="2" id="KW-0547">Nucleotide-binding</keyword>
<evidence type="ECO:0000256" key="2">
    <source>
        <dbReference type="ARBA" id="ARBA00022741"/>
    </source>
</evidence>
<dbReference type="SUPFAM" id="SSF52540">
    <property type="entry name" value="P-loop containing nucleoside triphosphate hydrolases"/>
    <property type="match status" value="1"/>
</dbReference>
<dbReference type="InterPro" id="IPR003439">
    <property type="entry name" value="ABC_transporter-like_ATP-bd"/>
</dbReference>
<dbReference type="Gene3D" id="3.40.50.300">
    <property type="entry name" value="P-loop containing nucleotide triphosphate hydrolases"/>
    <property type="match status" value="1"/>
</dbReference>
<dbReference type="GO" id="GO:0016887">
    <property type="term" value="F:ATP hydrolysis activity"/>
    <property type="evidence" value="ECO:0007669"/>
    <property type="project" value="InterPro"/>
</dbReference>
<keyword evidence="6" id="KW-1185">Reference proteome</keyword>
<feature type="domain" description="ABC transporter" evidence="4">
    <location>
        <begin position="24"/>
        <end position="240"/>
    </location>
</feature>
<proteinExistence type="predicted"/>
<dbReference type="Proteomes" id="UP000240739">
    <property type="component" value="Unassembled WGS sequence"/>
</dbReference>
<evidence type="ECO:0000256" key="3">
    <source>
        <dbReference type="ARBA" id="ARBA00022840"/>
    </source>
</evidence>
<accession>A0A2T4UJB1</accession>
<evidence type="ECO:0000313" key="6">
    <source>
        <dbReference type="Proteomes" id="UP000240739"/>
    </source>
</evidence>
<dbReference type="Pfam" id="PF00005">
    <property type="entry name" value="ABC_tran"/>
    <property type="match status" value="1"/>
</dbReference>
<evidence type="ECO:0000256" key="1">
    <source>
        <dbReference type="ARBA" id="ARBA00022448"/>
    </source>
</evidence>
<name>A0A2T4UJB1_9ACTN</name>
<dbReference type="InterPro" id="IPR003593">
    <property type="entry name" value="AAA+_ATPase"/>
</dbReference>
<dbReference type="AlphaFoldDB" id="A0A2T4UJB1"/>
<keyword evidence="1" id="KW-0813">Transport</keyword>
<protein>
    <submittedName>
        <fullName evidence="5">ABC transporter ATP-binding protein</fullName>
    </submittedName>
</protein>
<dbReference type="InterPro" id="IPR051782">
    <property type="entry name" value="ABC_Transporter_VariousFunc"/>
</dbReference>
<gene>
    <name evidence="5" type="ORF">C7Y72_06530</name>
</gene>
<dbReference type="InterPro" id="IPR027417">
    <property type="entry name" value="P-loop_NTPase"/>
</dbReference>
<comment type="caution">
    <text evidence="5">The sequence shown here is derived from an EMBL/GenBank/DDBJ whole genome shotgun (WGS) entry which is preliminary data.</text>
</comment>
<reference evidence="5 6" key="1">
    <citation type="submission" date="2018-03" db="EMBL/GenBank/DDBJ databases">
        <title>Aquarubrobacter algicola gen. nov., sp. nov., a novel actinobacterium isolated from shallow eutrophic lake during the end of cyanobacterial harmful algal blooms.</title>
        <authorList>
            <person name="Chun S.J."/>
        </authorList>
    </citation>
    <scope>NUCLEOTIDE SEQUENCE [LARGE SCALE GENOMIC DNA]</scope>
    <source>
        <strain evidence="5 6">Seoho-28</strain>
    </source>
</reference>
<dbReference type="PROSITE" id="PS50893">
    <property type="entry name" value="ABC_TRANSPORTER_2"/>
    <property type="match status" value="1"/>
</dbReference>
<organism evidence="5 6">
    <name type="scientific">Paraconexibacter algicola</name>
    <dbReference type="NCBI Taxonomy" id="2133960"/>
    <lineage>
        <taxon>Bacteria</taxon>
        <taxon>Bacillati</taxon>
        <taxon>Actinomycetota</taxon>
        <taxon>Thermoleophilia</taxon>
        <taxon>Solirubrobacterales</taxon>
        <taxon>Paraconexibacteraceae</taxon>
        <taxon>Paraconexibacter</taxon>
    </lineage>
</organism>
<dbReference type="SMART" id="SM00382">
    <property type="entry name" value="AAA"/>
    <property type="match status" value="1"/>
</dbReference>
<dbReference type="EMBL" id="PYYB01000001">
    <property type="protein sequence ID" value="PTL59331.1"/>
    <property type="molecule type" value="Genomic_DNA"/>
</dbReference>
<evidence type="ECO:0000313" key="5">
    <source>
        <dbReference type="EMBL" id="PTL59331.1"/>
    </source>
</evidence>
<dbReference type="PANTHER" id="PTHR42939">
    <property type="entry name" value="ABC TRANSPORTER ATP-BINDING PROTEIN ALBC-RELATED"/>
    <property type="match status" value="1"/>
</dbReference>
<dbReference type="PANTHER" id="PTHR42939:SF1">
    <property type="entry name" value="ABC TRANSPORTER ATP-BINDING PROTEIN ALBC-RELATED"/>
    <property type="match status" value="1"/>
</dbReference>
<evidence type="ECO:0000259" key="4">
    <source>
        <dbReference type="PROSITE" id="PS50893"/>
    </source>
</evidence>
<keyword evidence="3 5" id="KW-0067">ATP-binding</keyword>
<dbReference type="OrthoDB" id="3177347at2"/>